<dbReference type="AlphaFoldDB" id="A0AAW0Q8D8"/>
<comment type="caution">
    <text evidence="2">The sequence shown here is derived from an EMBL/GenBank/DDBJ whole genome shotgun (WGS) entry which is preliminary data.</text>
</comment>
<sequence>MASYSRVSAFHAAGADLLAGCVDFGSCGHIFSYISGHTLPRTSEGRACPRCEDDGKCVICLKPWDAKATESCPHCDMCFAHHLLEERIAKIEAGGLIVARDSLLFVVRRRMELERKEQRKERLLALKTSEDDDNLGQEELDAAGNTRQEK</sequence>
<gene>
    <name evidence="2" type="ORF">PG999_013827</name>
</gene>
<evidence type="ECO:0000313" key="2">
    <source>
        <dbReference type="EMBL" id="KAK8095805.1"/>
    </source>
</evidence>
<evidence type="ECO:0000256" key="1">
    <source>
        <dbReference type="SAM" id="MobiDB-lite"/>
    </source>
</evidence>
<name>A0AAW0Q8D8_9PEZI</name>
<evidence type="ECO:0000313" key="3">
    <source>
        <dbReference type="Proteomes" id="UP001392437"/>
    </source>
</evidence>
<accession>A0AAW0Q8D8</accession>
<organism evidence="2 3">
    <name type="scientific">Apiospora kogelbergensis</name>
    <dbReference type="NCBI Taxonomy" id="1337665"/>
    <lineage>
        <taxon>Eukaryota</taxon>
        <taxon>Fungi</taxon>
        <taxon>Dikarya</taxon>
        <taxon>Ascomycota</taxon>
        <taxon>Pezizomycotina</taxon>
        <taxon>Sordariomycetes</taxon>
        <taxon>Xylariomycetidae</taxon>
        <taxon>Amphisphaeriales</taxon>
        <taxon>Apiosporaceae</taxon>
        <taxon>Apiospora</taxon>
    </lineage>
</organism>
<keyword evidence="3" id="KW-1185">Reference proteome</keyword>
<dbReference type="Proteomes" id="UP001392437">
    <property type="component" value="Unassembled WGS sequence"/>
</dbReference>
<protein>
    <submittedName>
        <fullName evidence="2">Uncharacterized protein</fullName>
    </submittedName>
</protein>
<reference evidence="2 3" key="1">
    <citation type="submission" date="2023-01" db="EMBL/GenBank/DDBJ databases">
        <title>Analysis of 21 Apiospora genomes using comparative genomics revels a genus with tremendous synthesis potential of carbohydrate active enzymes and secondary metabolites.</title>
        <authorList>
            <person name="Sorensen T."/>
        </authorList>
    </citation>
    <scope>NUCLEOTIDE SEQUENCE [LARGE SCALE GENOMIC DNA]</scope>
    <source>
        <strain evidence="2 3">CBS 117206</strain>
    </source>
</reference>
<proteinExistence type="predicted"/>
<feature type="compositionally biased region" description="Acidic residues" evidence="1">
    <location>
        <begin position="130"/>
        <end position="141"/>
    </location>
</feature>
<dbReference type="EMBL" id="JAQQWP010000011">
    <property type="protein sequence ID" value="KAK8095805.1"/>
    <property type="molecule type" value="Genomic_DNA"/>
</dbReference>
<feature type="region of interest" description="Disordered" evidence="1">
    <location>
        <begin position="126"/>
        <end position="150"/>
    </location>
</feature>